<feature type="transmembrane region" description="Helical" evidence="2">
    <location>
        <begin position="744"/>
        <end position="762"/>
    </location>
</feature>
<feature type="region of interest" description="Disordered" evidence="1">
    <location>
        <begin position="182"/>
        <end position="344"/>
    </location>
</feature>
<reference evidence="3" key="1">
    <citation type="submission" date="2024-05" db="EMBL/GenBank/DDBJ databases">
        <title>30 novel species of actinomycetes from the DSMZ collection.</title>
        <authorList>
            <person name="Nouioui I."/>
        </authorList>
    </citation>
    <scope>NUCLEOTIDE SEQUENCE</scope>
    <source>
        <strain evidence="3">DSM 41014</strain>
    </source>
</reference>
<name>A0ABU2UFG5_9ACTN</name>
<feature type="transmembrane region" description="Helical" evidence="2">
    <location>
        <begin position="148"/>
        <end position="171"/>
    </location>
</feature>
<evidence type="ECO:0000256" key="1">
    <source>
        <dbReference type="SAM" id="MobiDB-lite"/>
    </source>
</evidence>
<dbReference type="InterPro" id="IPR058062">
    <property type="entry name" value="SCO7613_C"/>
</dbReference>
<evidence type="ECO:0000313" key="4">
    <source>
        <dbReference type="Proteomes" id="UP001180489"/>
    </source>
</evidence>
<feature type="transmembrane region" description="Helical" evidence="2">
    <location>
        <begin position="893"/>
        <end position="916"/>
    </location>
</feature>
<feature type="transmembrane region" description="Helical" evidence="2">
    <location>
        <begin position="465"/>
        <end position="485"/>
    </location>
</feature>
<feature type="transmembrane region" description="Helical" evidence="2">
    <location>
        <begin position="526"/>
        <end position="551"/>
    </location>
</feature>
<keyword evidence="2" id="KW-1133">Transmembrane helix</keyword>
<feature type="transmembrane region" description="Helical" evidence="2">
    <location>
        <begin position="602"/>
        <end position="632"/>
    </location>
</feature>
<feature type="transmembrane region" description="Helical" evidence="2">
    <location>
        <begin position="491"/>
        <end position="514"/>
    </location>
</feature>
<feature type="transmembrane region" description="Helical" evidence="2">
    <location>
        <begin position="378"/>
        <end position="398"/>
    </location>
</feature>
<protein>
    <recommendedName>
        <fullName evidence="5">Integral membrane protein</fullName>
    </recommendedName>
</protein>
<feature type="transmembrane region" description="Helical" evidence="2">
    <location>
        <begin position="845"/>
        <end position="863"/>
    </location>
</feature>
<feature type="transmembrane region" description="Helical" evidence="2">
    <location>
        <begin position="817"/>
        <end position="833"/>
    </location>
</feature>
<evidence type="ECO:0008006" key="5">
    <source>
        <dbReference type="Google" id="ProtNLM"/>
    </source>
</evidence>
<organism evidence="3 4">
    <name type="scientific">Streptomyces hintoniae</name>
    <dbReference type="NCBI Taxonomy" id="3075521"/>
    <lineage>
        <taxon>Bacteria</taxon>
        <taxon>Bacillati</taxon>
        <taxon>Actinomycetota</taxon>
        <taxon>Actinomycetes</taxon>
        <taxon>Kitasatosporales</taxon>
        <taxon>Streptomycetaceae</taxon>
        <taxon>Streptomyces</taxon>
    </lineage>
</organism>
<sequence length="957" mass="94716">MTPFPPPAEELRLIDAELYQLDARRAQLLTRRAWLIAALNRQAPPPAPPRPETGAPRVQNVLLLLGGVLLALAAVAFTLVGWGQLGIAWRAVVLGAVTLAVLAAPVALLRRGLAATAESVAGLGLALTALDAYALHETALRATDGTGYAAAATAVLALVWSGYGAALGAGAGAGAGRRLRLAGGSGTRVPSSDGDGPGTPPGGTKATGSGMAADGSDATGSRTPSGDAKATGLGTPSVGAEAAWSRTPADGAEATWPGTPSVGAEATGSRTPSGDAEATGPGTPSGGTKATGPGTPSVGAAAAWSRTPADGTKAAWPGTPSVGAEATGSRTPADGTEATGSRTPSDCRAVLRLPLPAALSVGQLPLLLAALAAGAGPYTLAAVLLVTAVADTVVAFRCAGGAVRVVALVGAYGAGGWAALAAGWFSWAAVDLSGAARATALLALLAGLALAAARRLADASRATAHALLGGLLLVASAGTVPHAFLPSGWPVPVHLALGVALLAAVRVPLTGPVLRGLLGASAVVQALALLWVVPVVAVAVLGPVSWVGGVWSGAPADARTAVAAGGLWPPHAWTAPVVLLSVAAVLALAVRDAAWRPRALTAALCLTWAALLTLPAVLQLPFLAALSVQFLAVAAPLLTARTRLPGLVLAQVAAVLLGCSALATRTATLTVLAALALLFAAGCRSVDRRVCAAPAALVYAAALVVASGAAAGWPPAHTALPLLSVPAVAALLAARLGAVSRATVPVEAAGAAAGLLAVGLAAPDPVSLSLVLGLCGVIAAGTAARAGRRFVGVPATGLFVLAVWVRLAAWGVAAPEAYTLPVSVPALLVGAVRRRRDPLLSSWTAYGPGLAFTLVPSLATAWAEPYATRPLLLGAAALLVTLLGARHRLRAPLVFGGAVLVLVALHELGAYLAQLAGVLPRWVPPALAGALLLAVGATYERRIRDVRRVREVLGRMS</sequence>
<gene>
    <name evidence="3" type="ORF">RM863_05670</name>
</gene>
<keyword evidence="2" id="KW-0812">Transmembrane</keyword>
<feature type="transmembrane region" description="Helical" evidence="2">
    <location>
        <begin position="691"/>
        <end position="713"/>
    </location>
</feature>
<feature type="transmembrane region" description="Helical" evidence="2">
    <location>
        <begin position="87"/>
        <end position="108"/>
    </location>
</feature>
<evidence type="ECO:0000313" key="3">
    <source>
        <dbReference type="EMBL" id="MDT0471612.1"/>
    </source>
</evidence>
<dbReference type="EMBL" id="JAVRFF010000005">
    <property type="protein sequence ID" value="MDT0471612.1"/>
    <property type="molecule type" value="Genomic_DNA"/>
</dbReference>
<dbReference type="NCBIfam" id="NF047321">
    <property type="entry name" value="SCO7613_CTERM"/>
    <property type="match status" value="1"/>
</dbReference>
<feature type="transmembrane region" description="Helical" evidence="2">
    <location>
        <begin position="405"/>
        <end position="429"/>
    </location>
</feature>
<feature type="transmembrane region" description="Helical" evidence="2">
    <location>
        <begin position="768"/>
        <end position="784"/>
    </location>
</feature>
<feature type="transmembrane region" description="Helical" evidence="2">
    <location>
        <begin position="922"/>
        <end position="939"/>
    </location>
</feature>
<feature type="transmembrane region" description="Helical" evidence="2">
    <location>
        <begin position="61"/>
        <end position="81"/>
    </location>
</feature>
<keyword evidence="4" id="KW-1185">Reference proteome</keyword>
<feature type="transmembrane region" description="Helical" evidence="2">
    <location>
        <begin position="791"/>
        <end position="811"/>
    </location>
</feature>
<feature type="transmembrane region" description="Helical" evidence="2">
    <location>
        <begin position="652"/>
        <end position="679"/>
    </location>
</feature>
<evidence type="ECO:0000256" key="2">
    <source>
        <dbReference type="SAM" id="Phobius"/>
    </source>
</evidence>
<keyword evidence="2" id="KW-0472">Membrane</keyword>
<accession>A0ABU2UFG5</accession>
<dbReference type="Proteomes" id="UP001180489">
    <property type="component" value="Unassembled WGS sequence"/>
</dbReference>
<feature type="transmembrane region" description="Helical" evidence="2">
    <location>
        <begin position="571"/>
        <end position="590"/>
    </location>
</feature>
<comment type="caution">
    <text evidence="3">The sequence shown here is derived from an EMBL/GenBank/DDBJ whole genome shotgun (WGS) entry which is preliminary data.</text>
</comment>
<dbReference type="RefSeq" id="WP_311634311.1">
    <property type="nucleotide sequence ID" value="NZ_JAVRFF010000005.1"/>
</dbReference>
<feature type="transmembrane region" description="Helical" evidence="2">
    <location>
        <begin position="435"/>
        <end position="453"/>
    </location>
</feature>
<feature type="transmembrane region" description="Helical" evidence="2">
    <location>
        <begin position="719"/>
        <end position="737"/>
    </location>
</feature>
<feature type="transmembrane region" description="Helical" evidence="2">
    <location>
        <begin position="869"/>
        <end position="886"/>
    </location>
</feature>
<proteinExistence type="predicted"/>